<gene>
    <name evidence="1" type="ORF">pdam_00009989</name>
</gene>
<dbReference type="AlphaFoldDB" id="A0A3M6UZV3"/>
<evidence type="ECO:0000313" key="1">
    <source>
        <dbReference type="EMBL" id="RMX59054.1"/>
    </source>
</evidence>
<organism evidence="1 2">
    <name type="scientific">Pocillopora damicornis</name>
    <name type="common">Cauliflower coral</name>
    <name type="synonym">Millepora damicornis</name>
    <dbReference type="NCBI Taxonomy" id="46731"/>
    <lineage>
        <taxon>Eukaryota</taxon>
        <taxon>Metazoa</taxon>
        <taxon>Cnidaria</taxon>
        <taxon>Anthozoa</taxon>
        <taxon>Hexacorallia</taxon>
        <taxon>Scleractinia</taxon>
        <taxon>Astrocoeniina</taxon>
        <taxon>Pocilloporidae</taxon>
        <taxon>Pocillopora</taxon>
    </lineage>
</organism>
<dbReference type="EMBL" id="RCHS01000400">
    <property type="protein sequence ID" value="RMX59054.1"/>
    <property type="molecule type" value="Genomic_DNA"/>
</dbReference>
<protein>
    <submittedName>
        <fullName evidence="1">Uncharacterized protein</fullName>
    </submittedName>
</protein>
<sequence length="93" mass="11175">MEGSQYSSKFDQPDNIQKLIFKLPYNMRERWRRVVDDIMELQRRPVKFDDVATFIDRETRIASLRKDLGELENGYGHPVWQGSTDDHAQEFRR</sequence>
<accession>A0A3M6UZV3</accession>
<keyword evidence="2" id="KW-1185">Reference proteome</keyword>
<comment type="caution">
    <text evidence="1">The sequence shown here is derived from an EMBL/GenBank/DDBJ whole genome shotgun (WGS) entry which is preliminary data.</text>
</comment>
<proteinExistence type="predicted"/>
<reference evidence="1 2" key="1">
    <citation type="journal article" date="2018" name="Sci. Rep.">
        <title>Comparative analysis of the Pocillopora damicornis genome highlights role of immune system in coral evolution.</title>
        <authorList>
            <person name="Cunning R."/>
            <person name="Bay R.A."/>
            <person name="Gillette P."/>
            <person name="Baker A.C."/>
            <person name="Traylor-Knowles N."/>
        </authorList>
    </citation>
    <scope>NUCLEOTIDE SEQUENCE [LARGE SCALE GENOMIC DNA]</scope>
    <source>
        <strain evidence="1">RSMAS</strain>
        <tissue evidence="1">Whole animal</tissue>
    </source>
</reference>
<name>A0A3M6UZV3_POCDA</name>
<evidence type="ECO:0000313" key="2">
    <source>
        <dbReference type="Proteomes" id="UP000275408"/>
    </source>
</evidence>
<dbReference type="Proteomes" id="UP000275408">
    <property type="component" value="Unassembled WGS sequence"/>
</dbReference>